<evidence type="ECO:0000313" key="12">
    <source>
        <dbReference type="EMBL" id="MDB2002251.1"/>
    </source>
</evidence>
<dbReference type="Proteomes" id="UP001203136">
    <property type="component" value="Unassembled WGS sequence"/>
</dbReference>
<evidence type="ECO:0000256" key="7">
    <source>
        <dbReference type="ARBA" id="ARBA00023118"/>
    </source>
</evidence>
<dbReference type="GO" id="GO:0046872">
    <property type="term" value="F:metal ion binding"/>
    <property type="evidence" value="ECO:0007669"/>
    <property type="project" value="UniProtKB-KW"/>
</dbReference>
<reference evidence="12" key="2">
    <citation type="submission" date="2023-01" db="EMBL/GenBank/DDBJ databases">
        <title>Human gut microbiome strain richness.</title>
        <authorList>
            <person name="Chen-Liaw A."/>
        </authorList>
    </citation>
    <scope>NUCLEOTIDE SEQUENCE</scope>
    <source>
        <strain evidence="12">B1_m1001713B170214d0_201011</strain>
    </source>
</reference>
<evidence type="ECO:0000256" key="6">
    <source>
        <dbReference type="ARBA" id="ARBA00022918"/>
    </source>
</evidence>
<dbReference type="PANTHER" id="PTHR34047">
    <property type="entry name" value="NUCLEAR INTRON MATURASE 1, MITOCHONDRIAL-RELATED"/>
    <property type="match status" value="1"/>
</dbReference>
<keyword evidence="2" id="KW-0808">Transferase</keyword>
<dbReference type="PANTHER" id="PTHR34047:SF7">
    <property type="entry name" value="RNA-DIRECTED DNA POLYMERASE"/>
    <property type="match status" value="1"/>
</dbReference>
<evidence type="ECO:0000256" key="8">
    <source>
        <dbReference type="ARBA" id="ARBA00034120"/>
    </source>
</evidence>
<dbReference type="InterPro" id="IPR000477">
    <property type="entry name" value="RT_dom"/>
</dbReference>
<name>A0AAW6AYV7_CLOSY</name>
<evidence type="ECO:0000256" key="2">
    <source>
        <dbReference type="ARBA" id="ARBA00022679"/>
    </source>
</evidence>
<evidence type="ECO:0000313" key="13">
    <source>
        <dbReference type="Proteomes" id="UP001300871"/>
    </source>
</evidence>
<proteinExistence type="inferred from homology"/>
<dbReference type="Pfam" id="PF00078">
    <property type="entry name" value="RVT_1"/>
    <property type="match status" value="1"/>
</dbReference>
<dbReference type="PRINTS" id="PR00866">
    <property type="entry name" value="RNADNAPOLMS"/>
</dbReference>
<dbReference type="InterPro" id="IPR051083">
    <property type="entry name" value="GrpII_Intron_Splice-Mob/Def"/>
</dbReference>
<dbReference type="GeneID" id="57966977"/>
<keyword evidence="5" id="KW-0460">Magnesium</keyword>
<evidence type="ECO:0000259" key="10">
    <source>
        <dbReference type="Pfam" id="PF00078"/>
    </source>
</evidence>
<keyword evidence="3" id="KW-0548">Nucleotidyltransferase</keyword>
<dbReference type="RefSeq" id="WP_003507561.1">
    <property type="nucleotide sequence ID" value="NZ_BAABZD010000001.1"/>
</dbReference>
<dbReference type="EMBL" id="JAQLGM010000064">
    <property type="protein sequence ID" value="MDB2002251.1"/>
    <property type="molecule type" value="Genomic_DNA"/>
</dbReference>
<comment type="catalytic activity">
    <reaction evidence="9">
        <text>DNA(n) + a 2'-deoxyribonucleoside 5'-triphosphate = DNA(n+1) + diphosphate</text>
        <dbReference type="Rhea" id="RHEA:22508"/>
        <dbReference type="Rhea" id="RHEA-COMP:17339"/>
        <dbReference type="Rhea" id="RHEA-COMP:17340"/>
        <dbReference type="ChEBI" id="CHEBI:33019"/>
        <dbReference type="ChEBI" id="CHEBI:61560"/>
        <dbReference type="ChEBI" id="CHEBI:173112"/>
        <dbReference type="EC" id="2.7.7.49"/>
    </reaction>
</comment>
<evidence type="ECO:0000256" key="9">
    <source>
        <dbReference type="ARBA" id="ARBA00048173"/>
    </source>
</evidence>
<dbReference type="SUPFAM" id="SSF56672">
    <property type="entry name" value="DNA/RNA polymerases"/>
    <property type="match status" value="1"/>
</dbReference>
<protein>
    <recommendedName>
        <fullName evidence="1">RNA-directed DNA polymerase</fullName>
        <ecNumber evidence="1">2.7.7.49</ecNumber>
    </recommendedName>
</protein>
<dbReference type="GO" id="GO:0003964">
    <property type="term" value="F:RNA-directed DNA polymerase activity"/>
    <property type="evidence" value="ECO:0007669"/>
    <property type="project" value="UniProtKB-KW"/>
</dbReference>
<dbReference type="EMBL" id="JAINVB010000001">
    <property type="protein sequence ID" value="MCK0085288.1"/>
    <property type="molecule type" value="Genomic_DNA"/>
</dbReference>
<comment type="caution">
    <text evidence="12">The sequence shown here is derived from an EMBL/GenBank/DDBJ whole genome shotgun (WGS) entry which is preliminary data.</text>
</comment>
<keyword evidence="7" id="KW-0051">Antiviral defense</keyword>
<reference evidence="11" key="1">
    <citation type="journal article" date="2022" name="Cell Host Microbe">
        <title>Colonization of the live biotherapeutic product VE303 and modulation of the microbiota and metabolites in healthy volunteers.</title>
        <authorList>
            <person name="Dsouza M."/>
            <person name="Menon R."/>
            <person name="Crossette E."/>
            <person name="Bhattarai S.K."/>
            <person name="Schneider J."/>
            <person name="Kim Y.G."/>
            <person name="Reddy S."/>
            <person name="Caballero S."/>
            <person name="Felix C."/>
            <person name="Cornacchione L."/>
            <person name="Hendrickson J."/>
            <person name="Watson A.R."/>
            <person name="Minot S.S."/>
            <person name="Greenfield N."/>
            <person name="Schopf L."/>
            <person name="Szabady R."/>
            <person name="Patarroyo J."/>
            <person name="Smith W."/>
            <person name="Harrison P."/>
            <person name="Kuijper E.J."/>
            <person name="Kelly C.P."/>
            <person name="Olle B."/>
            <person name="Bobilev D."/>
            <person name="Silber J.L."/>
            <person name="Bucci V."/>
            <person name="Roberts B."/>
            <person name="Faith J."/>
            <person name="Norman J.M."/>
        </authorList>
    </citation>
    <scope>NUCLEOTIDE SEQUENCE</scope>
    <source>
        <strain evidence="11">VE303-04</strain>
    </source>
</reference>
<accession>A0AAW6AYV7</accession>
<evidence type="ECO:0000256" key="1">
    <source>
        <dbReference type="ARBA" id="ARBA00012493"/>
    </source>
</evidence>
<evidence type="ECO:0000256" key="4">
    <source>
        <dbReference type="ARBA" id="ARBA00022723"/>
    </source>
</evidence>
<dbReference type="InterPro" id="IPR043502">
    <property type="entry name" value="DNA/RNA_pol_sf"/>
</dbReference>
<dbReference type="CDD" id="cd03487">
    <property type="entry name" value="RT_Bac_retron_II"/>
    <property type="match status" value="1"/>
</dbReference>
<keyword evidence="4" id="KW-0479">Metal-binding</keyword>
<sequence length="328" mass="37835">MENTGLWKYCTPEQSREFLLSLRLLGRTDREDGEQLACLYAVSNHIEKHYHPAEIRKRDGSIRRLLVPDPLLKKIQRNILHNILDQMPVSPYATAYHKGAGIRLNARPHSGAKLLLKLDIKDFFENILFSQVYQQAFPTIYFPPSVGTILTYLCCYRDYLPQGAPTSAAISNLVMKPFDTYMGAWCGEKGIRYSRYCDDMSFSGEFDADTVIRKAGGFLKAMGFELNTKKTKAVSCHQRQEVTGIVVNQKPQLSKEYRRRLRQELHYCGRFGLRSHLEAIHDTRFLPLGEAGIQRYRMSLLGKINHILYVNPEDAWFLNARQIVRTLR</sequence>
<comment type="similarity">
    <text evidence="8">Belongs to the bacterial reverse transcriptase family.</text>
</comment>
<organism evidence="12 13">
    <name type="scientific">Clostridium symbiosum</name>
    <name type="common">Bacteroides symbiosus</name>
    <dbReference type="NCBI Taxonomy" id="1512"/>
    <lineage>
        <taxon>Bacteria</taxon>
        <taxon>Bacillati</taxon>
        <taxon>Bacillota</taxon>
        <taxon>Clostridia</taxon>
        <taxon>Lachnospirales</taxon>
        <taxon>Lachnospiraceae</taxon>
        <taxon>Otoolea</taxon>
    </lineage>
</organism>
<evidence type="ECO:0000313" key="11">
    <source>
        <dbReference type="EMBL" id="MCK0085288.1"/>
    </source>
</evidence>
<dbReference type="Proteomes" id="UP001300871">
    <property type="component" value="Unassembled WGS sequence"/>
</dbReference>
<dbReference type="InterPro" id="IPR000123">
    <property type="entry name" value="Reverse_transcriptase_msDNA"/>
</dbReference>
<keyword evidence="6 12" id="KW-0695">RNA-directed DNA polymerase</keyword>
<dbReference type="AlphaFoldDB" id="A0AAW6AYV7"/>
<evidence type="ECO:0000256" key="5">
    <source>
        <dbReference type="ARBA" id="ARBA00022842"/>
    </source>
</evidence>
<dbReference type="GO" id="GO:0003723">
    <property type="term" value="F:RNA binding"/>
    <property type="evidence" value="ECO:0007669"/>
    <property type="project" value="InterPro"/>
</dbReference>
<gene>
    <name evidence="11" type="ORF">K5I21_05285</name>
    <name evidence="12" type="ORF">PM006_18800</name>
</gene>
<feature type="domain" description="Reverse transcriptase" evidence="10">
    <location>
        <begin position="55"/>
        <end position="238"/>
    </location>
</feature>
<dbReference type="EC" id="2.7.7.49" evidence="1"/>
<evidence type="ECO:0000256" key="3">
    <source>
        <dbReference type="ARBA" id="ARBA00022695"/>
    </source>
</evidence>
<dbReference type="GO" id="GO:0051607">
    <property type="term" value="P:defense response to virus"/>
    <property type="evidence" value="ECO:0007669"/>
    <property type="project" value="UniProtKB-KW"/>
</dbReference>